<dbReference type="SUPFAM" id="SSF50729">
    <property type="entry name" value="PH domain-like"/>
    <property type="match status" value="1"/>
</dbReference>
<dbReference type="Gene3D" id="2.30.29.30">
    <property type="entry name" value="Pleckstrin-homology domain (PH domain)/Phosphotyrosine-binding domain (PTB)"/>
    <property type="match status" value="1"/>
</dbReference>
<dbReference type="SMART" id="SM00222">
    <property type="entry name" value="Sec7"/>
    <property type="match status" value="1"/>
</dbReference>
<feature type="domain" description="SEC7" evidence="3">
    <location>
        <begin position="21"/>
        <end position="197"/>
    </location>
</feature>
<feature type="domain" description="PH" evidence="2">
    <location>
        <begin position="341"/>
        <end position="467"/>
    </location>
</feature>
<dbReference type="InterPro" id="IPR023394">
    <property type="entry name" value="Sec7_C_sf"/>
</dbReference>
<dbReference type="SMART" id="SM00233">
    <property type="entry name" value="PH"/>
    <property type="match status" value="1"/>
</dbReference>
<dbReference type="OrthoDB" id="430364at2759"/>
<dbReference type="EMBL" id="KV417653">
    <property type="protein sequence ID" value="KZP12016.1"/>
    <property type="molecule type" value="Genomic_DNA"/>
</dbReference>
<dbReference type="GO" id="GO:0005085">
    <property type="term" value="F:guanyl-nucleotide exchange factor activity"/>
    <property type="evidence" value="ECO:0007669"/>
    <property type="project" value="InterPro"/>
</dbReference>
<dbReference type="InterPro" id="IPR001849">
    <property type="entry name" value="PH_domain"/>
</dbReference>
<dbReference type="STRING" id="436010.A0A166AW14"/>
<protein>
    <recommendedName>
        <fullName evidence="6">Sec7-domain-containing protein</fullName>
    </recommendedName>
</protein>
<feature type="compositionally biased region" description="Low complexity" evidence="1">
    <location>
        <begin position="1"/>
        <end position="18"/>
    </location>
</feature>
<accession>A0A166AW14</accession>
<sequence>MNLFNSASSTKSNSTAASGMFGSSPTATVNNSPRPSTSMKPVVVPKPQIDDESPDAYTDRLLQVVSKAEIAGVLASSGDPFYVTALRSYLSRFEFKSDPLDVALRKLLMEVGLPRETQQIDRVVESFAAQYVQSNPDLFASEDHPYIMAFSLIMLHTDFFNKSNKRKMTKPDYIKNTRLPGVPPEVLDCFFDNITFAPFIFIEDPLDVNGQRTITPPALSAQSMSRTNTQTGSSSTLLSKGSKIDPYFLITHNLLDPLRIPIVDIVPLESPFSYTGAKPLWDEAELHRAFARATVIEIGGVDGQKGSSHLFGGTGAMPGPPMGANALPEYYPATSNVLTLKITKFGLLNRKDDVLEGGRRANNRKWRPWSVILTGSQLLLFRDPAWANTLLVKPESSDGQLLFPQTSLFKPDELISVKDAVAVYDKSYSKYPNTLRFVAADGRQFLLRTSNQTELDEWVSRINYASAFRSAGVRMRALGMSGKDVELTGVAAATSHLRDMQHQAQSTHKPHSWDGDAALDLMGMLSGTPVSPRPPTARKVTILSGRSGRNDMDLDTPTAPELDGAYQFKLTFDQVKAELAAGNWESDDSSDADHALGKRDISPAGLATQESTLPTRSHIIQSKVRELESRVASAQSLLDADMRFVRNVAILTPFQKTTRDRLYLAVQAVSGRISKMRIELAKLACHRDILSGDLVAEQRDLHSAKDIAFRAAAQTLQSRRPTTVPQMTLSFHDDSVVPSPRPVDALSIRPPSSIDGESFHSALDFGEDWSSENVAVATMLDTSHMFDSPSLSTPNTPGGTHGSSGSFPFPNTRASSVDHDASPGISPIEPRSLHHEKFYTAAEITPTEECEDWNMTRAAKRVSLVRVPSDIRPSSRFAKQTRIEEDL</sequence>
<dbReference type="AlphaFoldDB" id="A0A166AW14"/>
<dbReference type="InterPro" id="IPR011993">
    <property type="entry name" value="PH-like_dom_sf"/>
</dbReference>
<dbReference type="PROSITE" id="PS50190">
    <property type="entry name" value="SEC7"/>
    <property type="match status" value="1"/>
</dbReference>
<dbReference type="PANTHER" id="PTHR10663">
    <property type="entry name" value="GUANYL-NUCLEOTIDE EXCHANGE FACTOR"/>
    <property type="match status" value="1"/>
</dbReference>
<evidence type="ECO:0008006" key="6">
    <source>
        <dbReference type="Google" id="ProtNLM"/>
    </source>
</evidence>
<dbReference type="InterPro" id="IPR000904">
    <property type="entry name" value="Sec7_dom"/>
</dbReference>
<feature type="compositionally biased region" description="Polar residues" evidence="1">
    <location>
        <begin position="789"/>
        <end position="806"/>
    </location>
</feature>
<dbReference type="PANTHER" id="PTHR10663:SF405">
    <property type="entry name" value="ARF GUANINE NUCLEOTIDE EXCHANGE FACTOR SYT1"/>
    <property type="match status" value="1"/>
</dbReference>
<feature type="region of interest" description="Disordered" evidence="1">
    <location>
        <begin position="1"/>
        <end position="50"/>
    </location>
</feature>
<evidence type="ECO:0000256" key="1">
    <source>
        <dbReference type="SAM" id="MobiDB-lite"/>
    </source>
</evidence>
<evidence type="ECO:0000259" key="3">
    <source>
        <dbReference type="PROSITE" id="PS50190"/>
    </source>
</evidence>
<organism evidence="4 5">
    <name type="scientific">Athelia psychrophila</name>
    <dbReference type="NCBI Taxonomy" id="1759441"/>
    <lineage>
        <taxon>Eukaryota</taxon>
        <taxon>Fungi</taxon>
        <taxon>Dikarya</taxon>
        <taxon>Basidiomycota</taxon>
        <taxon>Agaricomycotina</taxon>
        <taxon>Agaricomycetes</taxon>
        <taxon>Agaricomycetidae</taxon>
        <taxon>Atheliales</taxon>
        <taxon>Atheliaceae</taxon>
        <taxon>Athelia</taxon>
    </lineage>
</organism>
<name>A0A166AW14_9AGAM</name>
<feature type="compositionally biased region" description="Polar residues" evidence="1">
    <location>
        <begin position="21"/>
        <end position="39"/>
    </location>
</feature>
<gene>
    <name evidence="4" type="ORF">FIBSPDRAFT_755623</name>
</gene>
<evidence type="ECO:0000313" key="5">
    <source>
        <dbReference type="Proteomes" id="UP000076532"/>
    </source>
</evidence>
<dbReference type="SUPFAM" id="SSF48425">
    <property type="entry name" value="Sec7 domain"/>
    <property type="match status" value="1"/>
</dbReference>
<reference evidence="4 5" key="1">
    <citation type="journal article" date="2016" name="Mol. Biol. Evol.">
        <title>Comparative Genomics of Early-Diverging Mushroom-Forming Fungi Provides Insights into the Origins of Lignocellulose Decay Capabilities.</title>
        <authorList>
            <person name="Nagy L.G."/>
            <person name="Riley R."/>
            <person name="Tritt A."/>
            <person name="Adam C."/>
            <person name="Daum C."/>
            <person name="Floudas D."/>
            <person name="Sun H."/>
            <person name="Yadav J.S."/>
            <person name="Pangilinan J."/>
            <person name="Larsson K.H."/>
            <person name="Matsuura K."/>
            <person name="Barry K."/>
            <person name="Labutti K."/>
            <person name="Kuo R."/>
            <person name="Ohm R.A."/>
            <person name="Bhattacharya S.S."/>
            <person name="Shirouzu T."/>
            <person name="Yoshinaga Y."/>
            <person name="Martin F.M."/>
            <person name="Grigoriev I.V."/>
            <person name="Hibbett D.S."/>
        </authorList>
    </citation>
    <scope>NUCLEOTIDE SEQUENCE [LARGE SCALE GENOMIC DNA]</scope>
    <source>
        <strain evidence="4 5">CBS 109695</strain>
    </source>
</reference>
<dbReference type="Pfam" id="PF01369">
    <property type="entry name" value="Sec7"/>
    <property type="match status" value="1"/>
</dbReference>
<dbReference type="Pfam" id="PF00169">
    <property type="entry name" value="PH"/>
    <property type="match status" value="1"/>
</dbReference>
<evidence type="ECO:0000313" key="4">
    <source>
        <dbReference type="EMBL" id="KZP12016.1"/>
    </source>
</evidence>
<evidence type="ECO:0000259" key="2">
    <source>
        <dbReference type="PROSITE" id="PS50003"/>
    </source>
</evidence>
<dbReference type="Gene3D" id="1.10.1000.11">
    <property type="entry name" value="Arf Nucleotide-binding Site Opener,domain 2"/>
    <property type="match status" value="1"/>
</dbReference>
<dbReference type="GO" id="GO:0032012">
    <property type="term" value="P:regulation of ARF protein signal transduction"/>
    <property type="evidence" value="ECO:0007669"/>
    <property type="project" value="InterPro"/>
</dbReference>
<dbReference type="InterPro" id="IPR035999">
    <property type="entry name" value="Sec7_dom_sf"/>
</dbReference>
<dbReference type="PROSITE" id="PS50003">
    <property type="entry name" value="PH_DOMAIN"/>
    <property type="match status" value="1"/>
</dbReference>
<proteinExistence type="predicted"/>
<feature type="region of interest" description="Disordered" evidence="1">
    <location>
        <begin position="787"/>
        <end position="821"/>
    </location>
</feature>
<dbReference type="Proteomes" id="UP000076532">
    <property type="component" value="Unassembled WGS sequence"/>
</dbReference>
<keyword evidence="5" id="KW-1185">Reference proteome</keyword>